<evidence type="ECO:0000256" key="1">
    <source>
        <dbReference type="ARBA" id="ARBA00022722"/>
    </source>
</evidence>
<evidence type="ECO:0000313" key="5">
    <source>
        <dbReference type="Proteomes" id="UP000466024"/>
    </source>
</evidence>
<keyword evidence="1" id="KW-0540">Nuclease</keyword>
<gene>
    <name evidence="4" type="ORF">F0A16_18055</name>
</gene>
<dbReference type="SUPFAM" id="SSF53098">
    <property type="entry name" value="Ribonuclease H-like"/>
    <property type="match status" value="1"/>
</dbReference>
<dbReference type="CDD" id="cd06127">
    <property type="entry name" value="DEDDh"/>
    <property type="match status" value="1"/>
</dbReference>
<proteinExistence type="predicted"/>
<keyword evidence="2 4" id="KW-0378">Hydrolase</keyword>
<dbReference type="InterPro" id="IPR012337">
    <property type="entry name" value="RNaseH-like_sf"/>
</dbReference>
<dbReference type="InterPro" id="IPR013520">
    <property type="entry name" value="Ribonucl_H"/>
</dbReference>
<dbReference type="SMART" id="SM00479">
    <property type="entry name" value="EXOIII"/>
    <property type="match status" value="1"/>
</dbReference>
<dbReference type="GO" id="GO:0005829">
    <property type="term" value="C:cytosol"/>
    <property type="evidence" value="ECO:0007669"/>
    <property type="project" value="TreeGrafter"/>
</dbReference>
<dbReference type="EMBL" id="VTPX01000013">
    <property type="protein sequence ID" value="KAA0016133.1"/>
    <property type="molecule type" value="Genomic_DNA"/>
</dbReference>
<evidence type="ECO:0000259" key="3">
    <source>
        <dbReference type="SMART" id="SM00479"/>
    </source>
</evidence>
<dbReference type="Pfam" id="PF00929">
    <property type="entry name" value="RNase_T"/>
    <property type="match status" value="1"/>
</dbReference>
<organism evidence="4 5">
    <name type="scientific">Salinicola corii</name>
    <dbReference type="NCBI Taxonomy" id="2606937"/>
    <lineage>
        <taxon>Bacteria</taxon>
        <taxon>Pseudomonadati</taxon>
        <taxon>Pseudomonadota</taxon>
        <taxon>Gammaproteobacteria</taxon>
        <taxon>Oceanospirillales</taxon>
        <taxon>Halomonadaceae</taxon>
        <taxon>Salinicola</taxon>
    </lineage>
</organism>
<dbReference type="NCBIfam" id="NF006601">
    <property type="entry name" value="PRK09145.1"/>
    <property type="match status" value="1"/>
</dbReference>
<dbReference type="PANTHER" id="PTHR30231:SF7">
    <property type="entry name" value="BLR4117 PROTEIN"/>
    <property type="match status" value="1"/>
</dbReference>
<dbReference type="GO" id="GO:0003676">
    <property type="term" value="F:nucleic acid binding"/>
    <property type="evidence" value="ECO:0007669"/>
    <property type="project" value="InterPro"/>
</dbReference>
<dbReference type="GO" id="GO:0008408">
    <property type="term" value="F:3'-5' exonuclease activity"/>
    <property type="evidence" value="ECO:0007669"/>
    <property type="project" value="TreeGrafter"/>
</dbReference>
<keyword evidence="5" id="KW-1185">Reference proteome</keyword>
<dbReference type="RefSeq" id="WP_149436845.1">
    <property type="nucleotide sequence ID" value="NZ_VTPX01000013.1"/>
</dbReference>
<accession>A0A640W8S6</accession>
<dbReference type="AlphaFoldDB" id="A0A640W8S6"/>
<feature type="domain" description="Exonuclease" evidence="3">
    <location>
        <begin position="30"/>
        <end position="203"/>
    </location>
</feature>
<dbReference type="PANTHER" id="PTHR30231">
    <property type="entry name" value="DNA POLYMERASE III SUBUNIT EPSILON"/>
    <property type="match status" value="1"/>
</dbReference>
<dbReference type="Proteomes" id="UP000466024">
    <property type="component" value="Unassembled WGS sequence"/>
</dbReference>
<dbReference type="InterPro" id="IPR036397">
    <property type="entry name" value="RNaseH_sf"/>
</dbReference>
<dbReference type="Gene3D" id="3.30.420.10">
    <property type="entry name" value="Ribonuclease H-like superfamily/Ribonuclease H"/>
    <property type="match status" value="1"/>
</dbReference>
<name>A0A640W8S6_9GAMM</name>
<comment type="caution">
    <text evidence="4">The sequence shown here is derived from an EMBL/GenBank/DDBJ whole genome shotgun (WGS) entry which is preliminary data.</text>
</comment>
<sequence length="205" mass="23020">MIRSLRRTLDRRRQADGRHGWLFDPYTGDEMVAIDCETTGLDTRTAELVSIAAVRIKGERVLTSDSLDLRLQPPASLRGDSIKIHRMRGVDLEDGDALEAALEKFLDFVGNRPLLGWCIDYDLAVLDRQLRPLFAFGLPNVCIDMARLYLRELHRTQPQMSPTVDFESVAEALNVPVMGRHTALGDAVTTALMYIRLKKGALTAR</sequence>
<dbReference type="GO" id="GO:0006259">
    <property type="term" value="P:DNA metabolic process"/>
    <property type="evidence" value="ECO:0007669"/>
    <property type="project" value="UniProtKB-ARBA"/>
</dbReference>
<evidence type="ECO:0000256" key="2">
    <source>
        <dbReference type="ARBA" id="ARBA00022839"/>
    </source>
</evidence>
<evidence type="ECO:0000313" key="4">
    <source>
        <dbReference type="EMBL" id="KAA0016133.1"/>
    </source>
</evidence>
<reference evidence="4 5" key="1">
    <citation type="submission" date="2019-08" db="EMBL/GenBank/DDBJ databases">
        <title>Bioinformatics analysis of the strain L3 and L5.</title>
        <authorList>
            <person name="Li X."/>
        </authorList>
    </citation>
    <scope>NUCLEOTIDE SEQUENCE [LARGE SCALE GENOMIC DNA]</scope>
    <source>
        <strain evidence="4 5">L3</strain>
    </source>
</reference>
<keyword evidence="2 4" id="KW-0269">Exonuclease</keyword>
<protein>
    <submittedName>
        <fullName evidence="4">3'-5' exonuclease</fullName>
    </submittedName>
</protein>